<dbReference type="EMBL" id="BMHQ01000001">
    <property type="protein sequence ID" value="GGE06023.1"/>
    <property type="molecule type" value="Genomic_DNA"/>
</dbReference>
<protein>
    <recommendedName>
        <fullName evidence="4">DUF4446 family protein</fullName>
    </recommendedName>
</protein>
<evidence type="ECO:0000313" key="2">
    <source>
        <dbReference type="EMBL" id="GGE06023.1"/>
    </source>
</evidence>
<evidence type="ECO:0000313" key="3">
    <source>
        <dbReference type="Proteomes" id="UP000625210"/>
    </source>
</evidence>
<dbReference type="Pfam" id="PF14584">
    <property type="entry name" value="DUF4446"/>
    <property type="match status" value="1"/>
</dbReference>
<gene>
    <name evidence="2" type="ORF">GCM10011571_03910</name>
</gene>
<dbReference type="AlphaFoldDB" id="A0A8J2YCA8"/>
<dbReference type="RefSeq" id="WP_188646231.1">
    <property type="nucleotide sequence ID" value="NZ_BMHQ01000001.1"/>
</dbReference>
<name>A0A8J2YCA8_9BACL</name>
<proteinExistence type="predicted"/>
<comment type="caution">
    <text evidence="2">The sequence shown here is derived from an EMBL/GenBank/DDBJ whole genome shotgun (WGS) entry which is preliminary data.</text>
</comment>
<keyword evidence="3" id="KW-1185">Reference proteome</keyword>
<evidence type="ECO:0008006" key="4">
    <source>
        <dbReference type="Google" id="ProtNLM"/>
    </source>
</evidence>
<feature type="transmembrane region" description="Helical" evidence="1">
    <location>
        <begin position="15"/>
        <end position="37"/>
    </location>
</feature>
<evidence type="ECO:0000256" key="1">
    <source>
        <dbReference type="SAM" id="Phobius"/>
    </source>
</evidence>
<keyword evidence="1" id="KW-0812">Transmembrane</keyword>
<dbReference type="Proteomes" id="UP000625210">
    <property type="component" value="Unassembled WGS sequence"/>
</dbReference>
<reference evidence="2" key="1">
    <citation type="journal article" date="2014" name="Int. J. Syst. Evol. Microbiol.">
        <title>Complete genome sequence of Corynebacterium casei LMG S-19264T (=DSM 44701T), isolated from a smear-ripened cheese.</title>
        <authorList>
            <consortium name="US DOE Joint Genome Institute (JGI-PGF)"/>
            <person name="Walter F."/>
            <person name="Albersmeier A."/>
            <person name="Kalinowski J."/>
            <person name="Ruckert C."/>
        </authorList>
    </citation>
    <scope>NUCLEOTIDE SEQUENCE</scope>
    <source>
        <strain evidence="2">CGMCC 1.15179</strain>
    </source>
</reference>
<organism evidence="2 3">
    <name type="scientific">Marinithermofilum abyssi</name>
    <dbReference type="NCBI Taxonomy" id="1571185"/>
    <lineage>
        <taxon>Bacteria</taxon>
        <taxon>Bacillati</taxon>
        <taxon>Bacillota</taxon>
        <taxon>Bacilli</taxon>
        <taxon>Bacillales</taxon>
        <taxon>Thermoactinomycetaceae</taxon>
        <taxon>Marinithermofilum</taxon>
    </lineage>
</organism>
<reference evidence="2" key="2">
    <citation type="submission" date="2020-09" db="EMBL/GenBank/DDBJ databases">
        <authorList>
            <person name="Sun Q."/>
            <person name="Zhou Y."/>
        </authorList>
    </citation>
    <scope>NUCLEOTIDE SEQUENCE</scope>
    <source>
        <strain evidence="2">CGMCC 1.15179</strain>
    </source>
</reference>
<keyword evidence="1" id="KW-0472">Membrane</keyword>
<accession>A0A8J2YCA8</accession>
<keyword evidence="1" id="KW-1133">Transmembrane helix</keyword>
<dbReference type="InterPro" id="IPR027981">
    <property type="entry name" value="DUF4446"/>
</dbReference>
<sequence length="157" mass="17977">MAVNMGWLNTYAGEITLGLLVLQGLWFLIWFGTWLKLRAHKKMIGRFRDQLEEGDRLRELLKGELSAESLSDFLRQLKESHRRMKGRMGLVRYNAIGERATDMSFSLALLDDEQNGVVISSLFSNQGQSYIYAKPVEKGSSTYRLSAEEQQAIEQAR</sequence>